<keyword evidence="10" id="KW-1185">Reference proteome</keyword>
<evidence type="ECO:0000259" key="8">
    <source>
        <dbReference type="Pfam" id="PF16077"/>
    </source>
</evidence>
<protein>
    <recommendedName>
        <fullName evidence="8">Spaetzle domain-containing protein</fullName>
    </recommendedName>
</protein>
<dbReference type="InterPro" id="IPR036396">
    <property type="entry name" value="Cyt_P450_sf"/>
</dbReference>
<dbReference type="PANTHER" id="PTHR24302">
    <property type="entry name" value="CYTOCHROME P450 FAMILY 3"/>
    <property type="match status" value="1"/>
</dbReference>
<sequence>MVQHSATFYNRRSVRTTHPVMSNFLSSLEDGPWKRVRGLVRKTFKPRELQSVHHLLQDSGLALIASLDHAAATGSDIDLKILFGAYTMEVISRNCFATVPDEEFDSSQFVVWSMEVQPCEKMLSERDDRPREDSPRPQLPSIPPLSSSSVAFLYKLRLIFSSNRTCRYTDQQVVTQCAQHFVLQQLMVYSSEFGIHVDQMRIPRGCQCGVSVAGTTNIPPSQTQTPSSSVAPPPGSSSSPATQSERAPYATPTVL</sequence>
<dbReference type="GO" id="GO:0005506">
    <property type="term" value="F:iron ion binding"/>
    <property type="evidence" value="ECO:0007669"/>
    <property type="project" value="InterPro"/>
</dbReference>
<evidence type="ECO:0000256" key="5">
    <source>
        <dbReference type="ARBA" id="ARBA00023004"/>
    </source>
</evidence>
<keyword evidence="3" id="KW-0479">Metal-binding</keyword>
<keyword evidence="2" id="KW-0349">Heme</keyword>
<dbReference type="AlphaFoldDB" id="A0A1W0WV14"/>
<evidence type="ECO:0000256" key="3">
    <source>
        <dbReference type="ARBA" id="ARBA00022723"/>
    </source>
</evidence>
<feature type="domain" description="Spaetzle" evidence="8">
    <location>
        <begin position="163"/>
        <end position="209"/>
    </location>
</feature>
<evidence type="ECO:0000256" key="1">
    <source>
        <dbReference type="ARBA" id="ARBA00010617"/>
    </source>
</evidence>
<name>A0A1W0WV14_HYPEX</name>
<dbReference type="EMBL" id="MTYJ01000044">
    <property type="protein sequence ID" value="OQV18997.1"/>
    <property type="molecule type" value="Genomic_DNA"/>
</dbReference>
<dbReference type="Gene3D" id="2.10.90.10">
    <property type="entry name" value="Cystine-knot cytokines"/>
    <property type="match status" value="1"/>
</dbReference>
<proteinExistence type="inferred from homology"/>
<feature type="compositionally biased region" description="Low complexity" evidence="7">
    <location>
        <begin position="217"/>
        <end position="240"/>
    </location>
</feature>
<dbReference type="InterPro" id="IPR050705">
    <property type="entry name" value="Cytochrome_P450_3A"/>
</dbReference>
<evidence type="ECO:0000256" key="4">
    <source>
        <dbReference type="ARBA" id="ARBA00023002"/>
    </source>
</evidence>
<keyword evidence="6" id="KW-0503">Monooxygenase</keyword>
<comment type="caution">
    <text evidence="9">The sequence shown here is derived from an EMBL/GenBank/DDBJ whole genome shotgun (WGS) entry which is preliminary data.</text>
</comment>
<feature type="region of interest" description="Disordered" evidence="7">
    <location>
        <begin position="217"/>
        <end position="255"/>
    </location>
</feature>
<dbReference type="InterPro" id="IPR029034">
    <property type="entry name" value="Cystine-knot_cytokine"/>
</dbReference>
<evidence type="ECO:0000256" key="6">
    <source>
        <dbReference type="ARBA" id="ARBA00023033"/>
    </source>
</evidence>
<dbReference type="OrthoDB" id="2789670at2759"/>
<keyword evidence="4" id="KW-0560">Oxidoreductase</keyword>
<dbReference type="Pfam" id="PF16077">
    <property type="entry name" value="Spaetzle"/>
    <property type="match status" value="1"/>
</dbReference>
<dbReference type="SUPFAM" id="SSF48264">
    <property type="entry name" value="Cytochrome P450"/>
    <property type="match status" value="1"/>
</dbReference>
<feature type="compositionally biased region" description="Basic and acidic residues" evidence="7">
    <location>
        <begin position="122"/>
        <end position="135"/>
    </location>
</feature>
<comment type="similarity">
    <text evidence="1">Belongs to the cytochrome P450 family.</text>
</comment>
<accession>A0A1W0WV14</accession>
<evidence type="ECO:0000256" key="2">
    <source>
        <dbReference type="ARBA" id="ARBA00022617"/>
    </source>
</evidence>
<dbReference type="InterPro" id="IPR032104">
    <property type="entry name" value="Spaetzle"/>
</dbReference>
<gene>
    <name evidence="9" type="ORF">BV898_07052</name>
</gene>
<keyword evidence="5" id="KW-0408">Iron</keyword>
<reference evidence="10" key="1">
    <citation type="submission" date="2017-01" db="EMBL/GenBank/DDBJ databases">
        <title>Comparative genomics of anhydrobiosis in the tardigrade Hypsibius dujardini.</title>
        <authorList>
            <person name="Yoshida Y."/>
            <person name="Koutsovoulos G."/>
            <person name="Laetsch D."/>
            <person name="Stevens L."/>
            <person name="Kumar S."/>
            <person name="Horikawa D."/>
            <person name="Ishino K."/>
            <person name="Komine S."/>
            <person name="Tomita M."/>
            <person name="Blaxter M."/>
            <person name="Arakawa K."/>
        </authorList>
    </citation>
    <scope>NUCLEOTIDE SEQUENCE [LARGE SCALE GENOMIC DNA]</scope>
    <source>
        <strain evidence="10">Z151</strain>
    </source>
</reference>
<feature type="region of interest" description="Disordered" evidence="7">
    <location>
        <begin position="122"/>
        <end position="143"/>
    </location>
</feature>
<evidence type="ECO:0000256" key="7">
    <source>
        <dbReference type="SAM" id="MobiDB-lite"/>
    </source>
</evidence>
<dbReference type="GO" id="GO:0008395">
    <property type="term" value="F:steroid hydroxylase activity"/>
    <property type="evidence" value="ECO:0007669"/>
    <property type="project" value="TreeGrafter"/>
</dbReference>
<dbReference type="PANTHER" id="PTHR24302:SF15">
    <property type="entry name" value="FATTY-ACID PEROXYGENASE"/>
    <property type="match status" value="1"/>
</dbReference>
<dbReference type="Proteomes" id="UP000192578">
    <property type="component" value="Unassembled WGS sequence"/>
</dbReference>
<dbReference type="Gene3D" id="1.10.630.10">
    <property type="entry name" value="Cytochrome P450"/>
    <property type="match status" value="1"/>
</dbReference>
<dbReference type="GO" id="GO:0016705">
    <property type="term" value="F:oxidoreductase activity, acting on paired donors, with incorporation or reduction of molecular oxygen"/>
    <property type="evidence" value="ECO:0007669"/>
    <property type="project" value="InterPro"/>
</dbReference>
<dbReference type="GO" id="GO:0020037">
    <property type="term" value="F:heme binding"/>
    <property type="evidence" value="ECO:0007669"/>
    <property type="project" value="InterPro"/>
</dbReference>
<evidence type="ECO:0000313" key="10">
    <source>
        <dbReference type="Proteomes" id="UP000192578"/>
    </source>
</evidence>
<organism evidence="9 10">
    <name type="scientific">Hypsibius exemplaris</name>
    <name type="common">Freshwater tardigrade</name>
    <dbReference type="NCBI Taxonomy" id="2072580"/>
    <lineage>
        <taxon>Eukaryota</taxon>
        <taxon>Metazoa</taxon>
        <taxon>Ecdysozoa</taxon>
        <taxon>Tardigrada</taxon>
        <taxon>Eutardigrada</taxon>
        <taxon>Parachela</taxon>
        <taxon>Hypsibioidea</taxon>
        <taxon>Hypsibiidae</taxon>
        <taxon>Hypsibius</taxon>
    </lineage>
</organism>
<evidence type="ECO:0000313" key="9">
    <source>
        <dbReference type="EMBL" id="OQV18997.1"/>
    </source>
</evidence>